<accession>A0A1D8N4I8</accession>
<dbReference type="Proteomes" id="UP000182444">
    <property type="component" value="Chromosome 1A"/>
</dbReference>
<dbReference type="VEuPathDB" id="FungiDB:YALI1_A12294g"/>
<dbReference type="RefSeq" id="XP_068137851.1">
    <property type="nucleotide sequence ID" value="XM_068281750.1"/>
</dbReference>
<proteinExistence type="predicted"/>
<sequence length="191" mass="21983">MPEMSTDCFILKDVCNLILLWYHTLYKLSRCHDTFPAVRSTFTSYKFVLVQELGANVHLYLYSYYVATRFKPQTLQHVSLYPESLNRRCFSLFKTVHTKPYCTVQSRYCTVQSRYCTVQSLVHAVRYRMRRSRLRLAAASQPSPQKEGHGKIPNYGIVGLSFMTMSGEAGRTFVVFGGGRDNLPRVFHVGA</sequence>
<evidence type="ECO:0000313" key="1">
    <source>
        <dbReference type="EMBL" id="AOW00556.1"/>
    </source>
</evidence>
<protein>
    <submittedName>
        <fullName evidence="1">Uncharacterized protein</fullName>
    </submittedName>
</protein>
<dbReference type="AlphaFoldDB" id="A0A1D8N4I8"/>
<gene>
    <name evidence="1" type="ORF">YALI1_A12294g</name>
</gene>
<reference evidence="1 2" key="1">
    <citation type="journal article" date="2016" name="PLoS ONE">
        <title>Sequence Assembly of Yarrowia lipolytica Strain W29/CLIB89 Shows Transposable Element Diversity.</title>
        <authorList>
            <person name="Magnan C."/>
            <person name="Yu J."/>
            <person name="Chang I."/>
            <person name="Jahn E."/>
            <person name="Kanomata Y."/>
            <person name="Wu J."/>
            <person name="Zeller M."/>
            <person name="Oakes M."/>
            <person name="Baldi P."/>
            <person name="Sandmeyer S."/>
        </authorList>
    </citation>
    <scope>NUCLEOTIDE SEQUENCE [LARGE SCALE GENOMIC DNA]</scope>
    <source>
        <strain evidence="2">CLIB89(W29)</strain>
    </source>
</reference>
<dbReference type="EMBL" id="CP017553">
    <property type="protein sequence ID" value="AOW00556.1"/>
    <property type="molecule type" value="Genomic_DNA"/>
</dbReference>
<organism evidence="1 2">
    <name type="scientific">Yarrowia lipolytica</name>
    <name type="common">Candida lipolytica</name>
    <dbReference type="NCBI Taxonomy" id="4952"/>
    <lineage>
        <taxon>Eukaryota</taxon>
        <taxon>Fungi</taxon>
        <taxon>Dikarya</taxon>
        <taxon>Ascomycota</taxon>
        <taxon>Saccharomycotina</taxon>
        <taxon>Dipodascomycetes</taxon>
        <taxon>Dipodascales</taxon>
        <taxon>Dipodascales incertae sedis</taxon>
        <taxon>Yarrowia</taxon>
    </lineage>
</organism>
<dbReference type="GeneID" id="94582409"/>
<evidence type="ECO:0000313" key="2">
    <source>
        <dbReference type="Proteomes" id="UP000182444"/>
    </source>
</evidence>
<name>A0A1D8N4I8_YARLL</name>